<dbReference type="InterPro" id="IPR033911">
    <property type="entry name" value="MetRS_core"/>
</dbReference>
<dbReference type="Pfam" id="PF09334">
    <property type="entry name" value="tRNA-synt_1g"/>
    <property type="match status" value="1"/>
</dbReference>
<dbReference type="InterPro" id="IPR041872">
    <property type="entry name" value="Anticodon_Met"/>
</dbReference>
<dbReference type="InterPro" id="IPR014758">
    <property type="entry name" value="Met-tRNA_synth"/>
</dbReference>
<dbReference type="AlphaFoldDB" id="A0A2M7BUV7"/>
<name>A0A2M7BUV7_9BACT</name>
<comment type="similarity">
    <text evidence="10">Belongs to the class-I aminoacyl-tRNA synthetase family.</text>
</comment>
<evidence type="ECO:0000313" key="13">
    <source>
        <dbReference type="EMBL" id="PIV10354.1"/>
    </source>
</evidence>
<evidence type="ECO:0000259" key="11">
    <source>
        <dbReference type="Pfam" id="PF09334"/>
    </source>
</evidence>
<dbReference type="InterPro" id="IPR023457">
    <property type="entry name" value="Met-tRNA_synth_2"/>
</dbReference>
<reference evidence="14" key="1">
    <citation type="submission" date="2017-09" db="EMBL/GenBank/DDBJ databases">
        <title>Depth-based differentiation of microbial function through sediment-hosted aquifers and enrichment of novel symbionts in the deep terrestrial subsurface.</title>
        <authorList>
            <person name="Probst A.J."/>
            <person name="Ladd B."/>
            <person name="Jarett J.K."/>
            <person name="Geller-Mcgrath D.E."/>
            <person name="Sieber C.M.K."/>
            <person name="Emerson J.B."/>
            <person name="Anantharaman K."/>
            <person name="Thomas B.C."/>
            <person name="Malmstrom R."/>
            <person name="Stieglmeier M."/>
            <person name="Klingl A."/>
            <person name="Woyke T."/>
            <person name="Ryan C.M."/>
            <person name="Banfield J.F."/>
        </authorList>
    </citation>
    <scope>NUCLEOTIDE SEQUENCE [LARGE SCALE GENOMIC DNA]</scope>
</reference>
<dbReference type="CDD" id="cd00814">
    <property type="entry name" value="MetRS_core"/>
    <property type="match status" value="1"/>
</dbReference>
<evidence type="ECO:0000256" key="8">
    <source>
        <dbReference type="ARBA" id="ARBA00023146"/>
    </source>
</evidence>
<dbReference type="PRINTS" id="PR01041">
    <property type="entry name" value="TRNASYNTHMET"/>
</dbReference>
<accession>A0A2M7BUV7</accession>
<feature type="domain" description="Methionyl-tRNA synthetase anticodon-binding" evidence="12">
    <location>
        <begin position="380"/>
        <end position="476"/>
    </location>
</feature>
<dbReference type="SUPFAM" id="SSF47323">
    <property type="entry name" value="Anticodon-binding domain of a subclass of class I aminoacyl-tRNA synthetases"/>
    <property type="match status" value="1"/>
</dbReference>
<protein>
    <recommendedName>
        <fullName evidence="3">Methionine--tRNA ligase</fullName>
        <ecNumber evidence="2">6.1.1.10</ecNumber>
    </recommendedName>
    <alternativeName>
        <fullName evidence="9">Methionyl-tRNA synthetase</fullName>
    </alternativeName>
</protein>
<evidence type="ECO:0000259" key="12">
    <source>
        <dbReference type="Pfam" id="PF19303"/>
    </source>
</evidence>
<keyword evidence="8 10" id="KW-0030">Aminoacyl-tRNA synthetase</keyword>
<comment type="caution">
    <text evidence="13">The sequence shown here is derived from an EMBL/GenBank/DDBJ whole genome shotgun (WGS) entry which is preliminary data.</text>
</comment>
<evidence type="ECO:0000256" key="5">
    <source>
        <dbReference type="ARBA" id="ARBA00022741"/>
    </source>
</evidence>
<sequence>MDFMKKFYISTALPYVNYSPHAGFALELVQADVLARYHRLLGEDVFFLSGTDENSLKNVQVAEKEGIEVKEFVDRNAQKFYDLKKESILNLSFDDFIRTTEKRHIEGAQKLWLACQKDIYKKKYQGLYCLGCEEFYKEDELVNGLCPEHKTKPELIEEENYFFRLAKYQKQLKKIIGGNQIEIIPQTRKNEILSFIDSGLQDFCISRSAERGRGWGIPVPGDSSQIIWTWFDALSNYINALGYAGNSDEFQEWWQKNENKLHVIGKGILRFHGIYWIAMLLSANLVLPRTIFVHGYLTYEGRKMSKSLGNIVDPFELVKKYGTDPVRYYLLREFASTEDGDFSIKRFEERYNADLANGLGNLVSRVLALSEKVKPVKPDSADDQLAQEIKLTQEKYRKAMEEIKFNEALEVIWQLISAGDEFVDRNKIWELVKTDSEKAKKDLGALSNALKEISRLLKPFMPETSQKILVQVKRNKKTEALFPRL</sequence>
<dbReference type="InterPro" id="IPR015413">
    <property type="entry name" value="Methionyl/Leucyl_tRNA_Synth"/>
</dbReference>
<evidence type="ECO:0000256" key="6">
    <source>
        <dbReference type="ARBA" id="ARBA00022840"/>
    </source>
</evidence>
<evidence type="ECO:0000313" key="14">
    <source>
        <dbReference type="Proteomes" id="UP000229894"/>
    </source>
</evidence>
<dbReference type="GO" id="GO:0004825">
    <property type="term" value="F:methionine-tRNA ligase activity"/>
    <property type="evidence" value="ECO:0007669"/>
    <property type="project" value="UniProtKB-EC"/>
</dbReference>
<dbReference type="Pfam" id="PF19303">
    <property type="entry name" value="Anticodon_3"/>
    <property type="match status" value="1"/>
</dbReference>
<keyword evidence="6 10" id="KW-0067">ATP-binding</keyword>
<dbReference type="EMBL" id="PEUX01000022">
    <property type="protein sequence ID" value="PIV10354.1"/>
    <property type="molecule type" value="Genomic_DNA"/>
</dbReference>
<comment type="function">
    <text evidence="1">Is required not only for elongation of protein synthesis but also for the initiation of all mRNA translation through initiator tRNA(fMet) aminoacylation.</text>
</comment>
<dbReference type="Gene3D" id="2.170.220.10">
    <property type="match status" value="1"/>
</dbReference>
<dbReference type="PANTHER" id="PTHR43326:SF1">
    <property type="entry name" value="METHIONINE--TRNA LIGASE, MITOCHONDRIAL"/>
    <property type="match status" value="1"/>
</dbReference>
<organism evidence="13 14">
    <name type="scientific">Candidatus Portnoybacteria bacterium CG03_land_8_20_14_0_80_41_10</name>
    <dbReference type="NCBI Taxonomy" id="1974808"/>
    <lineage>
        <taxon>Bacteria</taxon>
        <taxon>Candidatus Portnoyibacteriota</taxon>
    </lineage>
</organism>
<dbReference type="EC" id="6.1.1.10" evidence="2"/>
<evidence type="ECO:0000256" key="3">
    <source>
        <dbReference type="ARBA" id="ARBA00018753"/>
    </source>
</evidence>
<feature type="domain" description="Methionyl/Leucyl tRNA synthetase" evidence="11">
    <location>
        <begin position="150"/>
        <end position="367"/>
    </location>
</feature>
<dbReference type="Proteomes" id="UP000229894">
    <property type="component" value="Unassembled WGS sequence"/>
</dbReference>
<keyword evidence="7 10" id="KW-0648">Protein biosynthesis</keyword>
<dbReference type="NCBIfam" id="TIGR00398">
    <property type="entry name" value="metG"/>
    <property type="match status" value="1"/>
</dbReference>
<dbReference type="Gene3D" id="1.10.730.10">
    <property type="entry name" value="Isoleucyl-tRNA Synthetase, Domain 1"/>
    <property type="match status" value="1"/>
</dbReference>
<dbReference type="InterPro" id="IPR014729">
    <property type="entry name" value="Rossmann-like_a/b/a_fold"/>
</dbReference>
<dbReference type="CDD" id="cd07957">
    <property type="entry name" value="Anticodon_Ia_Met"/>
    <property type="match status" value="1"/>
</dbReference>
<keyword evidence="5 10" id="KW-0547">Nucleotide-binding</keyword>
<dbReference type="SUPFAM" id="SSF52374">
    <property type="entry name" value="Nucleotidylyl transferase"/>
    <property type="match status" value="1"/>
</dbReference>
<evidence type="ECO:0000256" key="9">
    <source>
        <dbReference type="ARBA" id="ARBA00030904"/>
    </source>
</evidence>
<evidence type="ECO:0000256" key="1">
    <source>
        <dbReference type="ARBA" id="ARBA00003314"/>
    </source>
</evidence>
<gene>
    <name evidence="13" type="ORF">COS49_00975</name>
</gene>
<dbReference type="Gene3D" id="3.40.50.620">
    <property type="entry name" value="HUPs"/>
    <property type="match status" value="1"/>
</dbReference>
<evidence type="ECO:0000256" key="2">
    <source>
        <dbReference type="ARBA" id="ARBA00012838"/>
    </source>
</evidence>
<evidence type="ECO:0000256" key="7">
    <source>
        <dbReference type="ARBA" id="ARBA00022917"/>
    </source>
</evidence>
<dbReference type="GO" id="GO:0005524">
    <property type="term" value="F:ATP binding"/>
    <property type="evidence" value="ECO:0007669"/>
    <property type="project" value="UniProtKB-KW"/>
</dbReference>
<proteinExistence type="inferred from homology"/>
<evidence type="ECO:0000256" key="4">
    <source>
        <dbReference type="ARBA" id="ARBA00022598"/>
    </source>
</evidence>
<evidence type="ECO:0000256" key="10">
    <source>
        <dbReference type="RuleBase" id="RU363039"/>
    </source>
</evidence>
<dbReference type="GO" id="GO:0006431">
    <property type="term" value="P:methionyl-tRNA aminoacylation"/>
    <property type="evidence" value="ECO:0007669"/>
    <property type="project" value="InterPro"/>
</dbReference>
<dbReference type="PANTHER" id="PTHR43326">
    <property type="entry name" value="METHIONYL-TRNA SYNTHETASE"/>
    <property type="match status" value="1"/>
</dbReference>
<dbReference type="FunFam" id="2.170.220.10:FF:000003">
    <property type="entry name" value="Methionine--tRNA ligase"/>
    <property type="match status" value="1"/>
</dbReference>
<dbReference type="InterPro" id="IPR009080">
    <property type="entry name" value="tRNAsynth_Ia_anticodon-bd"/>
</dbReference>
<keyword evidence="4 10" id="KW-0436">Ligase</keyword>